<evidence type="ECO:0000313" key="3">
    <source>
        <dbReference type="Proteomes" id="UP000000763"/>
    </source>
</evidence>
<reference evidence="3" key="1">
    <citation type="journal article" date="2005" name="Nature">
        <title>The map-based sequence of the rice genome.</title>
        <authorList>
            <consortium name="International rice genome sequencing project (IRGSP)"/>
            <person name="Matsumoto T."/>
            <person name="Wu J."/>
            <person name="Kanamori H."/>
            <person name="Katayose Y."/>
            <person name="Fujisawa M."/>
            <person name="Namiki N."/>
            <person name="Mizuno H."/>
            <person name="Yamamoto K."/>
            <person name="Antonio B.A."/>
            <person name="Baba T."/>
            <person name="Sakata K."/>
            <person name="Nagamura Y."/>
            <person name="Aoki H."/>
            <person name="Arikawa K."/>
            <person name="Arita K."/>
            <person name="Bito T."/>
            <person name="Chiden Y."/>
            <person name="Fujitsuka N."/>
            <person name="Fukunaka R."/>
            <person name="Hamada M."/>
            <person name="Harada C."/>
            <person name="Hayashi A."/>
            <person name="Hijishita S."/>
            <person name="Honda M."/>
            <person name="Hosokawa S."/>
            <person name="Ichikawa Y."/>
            <person name="Idonuma A."/>
            <person name="Iijima M."/>
            <person name="Ikeda M."/>
            <person name="Ikeno M."/>
            <person name="Ito K."/>
            <person name="Ito S."/>
            <person name="Ito T."/>
            <person name="Ito Y."/>
            <person name="Ito Y."/>
            <person name="Iwabuchi A."/>
            <person name="Kamiya K."/>
            <person name="Karasawa W."/>
            <person name="Kurita K."/>
            <person name="Katagiri S."/>
            <person name="Kikuta A."/>
            <person name="Kobayashi H."/>
            <person name="Kobayashi N."/>
            <person name="Machita K."/>
            <person name="Maehara T."/>
            <person name="Masukawa M."/>
            <person name="Mizubayashi T."/>
            <person name="Mukai Y."/>
            <person name="Nagasaki H."/>
            <person name="Nagata Y."/>
            <person name="Naito S."/>
            <person name="Nakashima M."/>
            <person name="Nakama Y."/>
            <person name="Nakamichi Y."/>
            <person name="Nakamura M."/>
            <person name="Meguro A."/>
            <person name="Negishi M."/>
            <person name="Ohta I."/>
            <person name="Ohta T."/>
            <person name="Okamoto M."/>
            <person name="Ono N."/>
            <person name="Saji S."/>
            <person name="Sakaguchi M."/>
            <person name="Sakai K."/>
            <person name="Shibata M."/>
            <person name="Shimokawa T."/>
            <person name="Song J."/>
            <person name="Takazaki Y."/>
            <person name="Terasawa K."/>
            <person name="Tsugane M."/>
            <person name="Tsuji K."/>
            <person name="Ueda S."/>
            <person name="Waki K."/>
            <person name="Yamagata H."/>
            <person name="Yamamoto M."/>
            <person name="Yamamoto S."/>
            <person name="Yamane H."/>
            <person name="Yoshiki S."/>
            <person name="Yoshihara R."/>
            <person name="Yukawa K."/>
            <person name="Zhong H."/>
            <person name="Yano M."/>
            <person name="Yuan Q."/>
            <person name="Ouyang S."/>
            <person name="Liu J."/>
            <person name="Jones K.M."/>
            <person name="Gansberger K."/>
            <person name="Moffat K."/>
            <person name="Hill J."/>
            <person name="Bera J."/>
            <person name="Fadrosh D."/>
            <person name="Jin S."/>
            <person name="Johri S."/>
            <person name="Kim M."/>
            <person name="Overton L."/>
            <person name="Reardon M."/>
            <person name="Tsitrin T."/>
            <person name="Vuong H."/>
            <person name="Weaver B."/>
            <person name="Ciecko A."/>
            <person name="Tallon L."/>
            <person name="Jackson J."/>
            <person name="Pai G."/>
            <person name="Aken S.V."/>
            <person name="Utterback T."/>
            <person name="Reidmuller S."/>
            <person name="Feldblyum T."/>
            <person name="Hsiao J."/>
            <person name="Zismann V."/>
            <person name="Iobst S."/>
            <person name="de Vazeille A.R."/>
            <person name="Buell C.R."/>
            <person name="Ying K."/>
            <person name="Li Y."/>
            <person name="Lu T."/>
            <person name="Huang Y."/>
            <person name="Zhao Q."/>
            <person name="Feng Q."/>
            <person name="Zhang L."/>
            <person name="Zhu J."/>
            <person name="Weng Q."/>
            <person name="Mu J."/>
            <person name="Lu Y."/>
            <person name="Fan D."/>
            <person name="Liu Y."/>
            <person name="Guan J."/>
            <person name="Zhang Y."/>
            <person name="Yu S."/>
            <person name="Liu X."/>
            <person name="Zhang Y."/>
            <person name="Hong G."/>
            <person name="Han B."/>
            <person name="Choisne N."/>
            <person name="Demange N."/>
            <person name="Orjeda G."/>
            <person name="Samain S."/>
            <person name="Cattolico L."/>
            <person name="Pelletier E."/>
            <person name="Couloux A."/>
            <person name="Segurens B."/>
            <person name="Wincker P."/>
            <person name="D'Hont A."/>
            <person name="Scarpelli C."/>
            <person name="Weissenbach J."/>
            <person name="Salanoubat M."/>
            <person name="Quetier F."/>
            <person name="Yu Y."/>
            <person name="Kim H.R."/>
            <person name="Rambo T."/>
            <person name="Currie J."/>
            <person name="Collura K."/>
            <person name="Luo M."/>
            <person name="Yang T."/>
            <person name="Ammiraju J.S.S."/>
            <person name="Engler F."/>
            <person name="Soderlund C."/>
            <person name="Wing R.A."/>
            <person name="Palmer L.E."/>
            <person name="de la Bastide M."/>
            <person name="Spiegel L."/>
            <person name="Nascimento L."/>
            <person name="Zutavern T."/>
            <person name="O'Shaughnessy A."/>
            <person name="Dike S."/>
            <person name="Dedhia N."/>
            <person name="Preston R."/>
            <person name="Balija V."/>
            <person name="McCombie W.R."/>
            <person name="Chow T."/>
            <person name="Chen H."/>
            <person name="Chung M."/>
            <person name="Chen C."/>
            <person name="Shaw J."/>
            <person name="Wu H."/>
            <person name="Hsiao K."/>
            <person name="Chao Y."/>
            <person name="Chu M."/>
            <person name="Cheng C."/>
            <person name="Hour A."/>
            <person name="Lee P."/>
            <person name="Lin S."/>
            <person name="Lin Y."/>
            <person name="Liou J."/>
            <person name="Liu S."/>
            <person name="Hsing Y."/>
            <person name="Raghuvanshi S."/>
            <person name="Mohanty A."/>
            <person name="Bharti A.K."/>
            <person name="Gaur A."/>
            <person name="Gupta V."/>
            <person name="Kumar D."/>
            <person name="Ravi V."/>
            <person name="Vij S."/>
            <person name="Kapur A."/>
            <person name="Khurana P."/>
            <person name="Khurana P."/>
            <person name="Khurana J.P."/>
            <person name="Tyagi A.K."/>
            <person name="Gaikwad K."/>
            <person name="Singh A."/>
            <person name="Dalal V."/>
            <person name="Srivastava S."/>
            <person name="Dixit A."/>
            <person name="Pal A.K."/>
            <person name="Ghazi I.A."/>
            <person name="Yadav M."/>
            <person name="Pandit A."/>
            <person name="Bhargava A."/>
            <person name="Sureshbabu K."/>
            <person name="Batra K."/>
            <person name="Sharma T.R."/>
            <person name="Mohapatra T."/>
            <person name="Singh N.K."/>
            <person name="Messing J."/>
            <person name="Nelson A.B."/>
            <person name="Fuks G."/>
            <person name="Kavchok S."/>
            <person name="Keizer G."/>
            <person name="Linton E."/>
            <person name="Llaca V."/>
            <person name="Song R."/>
            <person name="Tanyolac B."/>
            <person name="Young S."/>
            <person name="Ho-Il K."/>
            <person name="Hahn J.H."/>
            <person name="Sangsakoo G."/>
            <person name="Vanavichit A."/>
            <person name="de Mattos Luiz.A.T."/>
            <person name="Zimmer P.D."/>
            <person name="Malone G."/>
            <person name="Dellagostin O."/>
            <person name="de Oliveira A.C."/>
            <person name="Bevan M."/>
            <person name="Bancroft I."/>
            <person name="Minx P."/>
            <person name="Cordum H."/>
            <person name="Wilson R."/>
            <person name="Cheng Z."/>
            <person name="Jin W."/>
            <person name="Jiang J."/>
            <person name="Leong S.A."/>
            <person name="Iwama H."/>
            <person name="Gojobori T."/>
            <person name="Itoh T."/>
            <person name="Niimura Y."/>
            <person name="Fujii Y."/>
            <person name="Habara T."/>
            <person name="Sakai H."/>
            <person name="Sato Y."/>
            <person name="Wilson G."/>
            <person name="Kumar K."/>
            <person name="McCouch S."/>
            <person name="Juretic N."/>
            <person name="Hoen D."/>
            <person name="Wright S."/>
            <person name="Bruskiewich R."/>
            <person name="Bureau T."/>
            <person name="Miyao A."/>
            <person name="Hirochika H."/>
            <person name="Nishikawa T."/>
            <person name="Kadowaki K."/>
            <person name="Sugiura M."/>
            <person name="Burr B."/>
            <person name="Sasaki T."/>
        </authorList>
    </citation>
    <scope>NUCLEOTIDE SEQUENCE [LARGE SCALE GENOMIC DNA]</scope>
    <source>
        <strain evidence="3">cv. Nipponbare</strain>
    </source>
</reference>
<evidence type="ECO:0000313" key="2">
    <source>
        <dbReference type="EMBL" id="BAD25944.1"/>
    </source>
</evidence>
<protein>
    <submittedName>
        <fullName evidence="2">Uncharacterized protein</fullName>
    </submittedName>
</protein>
<proteinExistence type="predicted"/>
<reference evidence="3" key="2">
    <citation type="journal article" date="2008" name="Nucleic Acids Res.">
        <title>The rice annotation project database (RAP-DB): 2008 update.</title>
        <authorList>
            <consortium name="The rice annotation project (RAP)"/>
        </authorList>
    </citation>
    <scope>GENOME REANNOTATION</scope>
    <source>
        <strain evidence="3">cv. Nipponbare</strain>
    </source>
</reference>
<feature type="compositionally biased region" description="Low complexity" evidence="1">
    <location>
        <begin position="150"/>
        <end position="160"/>
    </location>
</feature>
<feature type="compositionally biased region" description="Low complexity" evidence="1">
    <location>
        <begin position="232"/>
        <end position="247"/>
    </location>
</feature>
<sequence>MTSSLARIWRNKWVHNAIAFVLETIDGNLCDERKNRYFLKVASLSYIHTRAAQCEQQQWRWWPRLASRDIGLVEQREKRQPPHRRQAVASASPPAGRAPLAPSPMSPAACRRPSANRAPSPMPPAVNLAANRAPTAHQPAARRPPRAARRAPAAVDPAARRAPAAVDLATNRAPAAVELVGVESEGDGLMGGREGGSGLFDIAPAPGRNIAARHPSSRPASGRRREREPTERLAAAAPAPGRCGRRE</sequence>
<dbReference type="Proteomes" id="UP000000763">
    <property type="component" value="Chromosome 9"/>
</dbReference>
<dbReference type="EMBL" id="AP005547">
    <property type="protein sequence ID" value="BAD25944.1"/>
    <property type="molecule type" value="Genomic_DNA"/>
</dbReference>
<accession>Q6H5Q5</accession>
<dbReference type="AlphaFoldDB" id="Q6H5Q5"/>
<evidence type="ECO:0000256" key="1">
    <source>
        <dbReference type="SAM" id="MobiDB-lite"/>
    </source>
</evidence>
<feature type="region of interest" description="Disordered" evidence="1">
    <location>
        <begin position="74"/>
        <end position="160"/>
    </location>
</feature>
<organism evidence="2 3">
    <name type="scientific">Oryza sativa subsp. japonica</name>
    <name type="common">Rice</name>
    <dbReference type="NCBI Taxonomy" id="39947"/>
    <lineage>
        <taxon>Eukaryota</taxon>
        <taxon>Viridiplantae</taxon>
        <taxon>Streptophyta</taxon>
        <taxon>Embryophyta</taxon>
        <taxon>Tracheophyta</taxon>
        <taxon>Spermatophyta</taxon>
        <taxon>Magnoliopsida</taxon>
        <taxon>Liliopsida</taxon>
        <taxon>Poales</taxon>
        <taxon>Poaceae</taxon>
        <taxon>BOP clade</taxon>
        <taxon>Oryzoideae</taxon>
        <taxon>Oryzeae</taxon>
        <taxon>Oryzinae</taxon>
        <taxon>Oryza</taxon>
        <taxon>Oryza sativa</taxon>
    </lineage>
</organism>
<feature type="region of interest" description="Disordered" evidence="1">
    <location>
        <begin position="196"/>
        <end position="247"/>
    </location>
</feature>
<name>Q6H5Q5_ORYSJ</name>
<gene>
    <name evidence="2" type="primary">OJ1031_C12.29</name>
</gene>
<feature type="compositionally biased region" description="Low complexity" evidence="1">
    <location>
        <begin position="132"/>
        <end position="141"/>
    </location>
</feature>